<proteinExistence type="predicted"/>
<organism evidence="4">
    <name type="scientific">freshwater metagenome</name>
    <dbReference type="NCBI Taxonomy" id="449393"/>
    <lineage>
        <taxon>unclassified sequences</taxon>
        <taxon>metagenomes</taxon>
        <taxon>ecological metagenomes</taxon>
    </lineage>
</organism>
<gene>
    <name evidence="4" type="ORF">UFOPK1440_01079</name>
</gene>
<dbReference type="InterPro" id="IPR013320">
    <property type="entry name" value="ConA-like_dom_sf"/>
</dbReference>
<protein>
    <submittedName>
        <fullName evidence="4">Unannotated protein</fullName>
    </submittedName>
</protein>
<sequence>MLWRKFPLVTLLAFSLFGLSASVPPAQANDLTTGLVAYWNFENGSTLGTPLYGDLNLTNVGSPAYTNTGGYGSSKGLSLNGNSYLQGSSYPSALNGNNPYTIAAWFKTNAGGVGGILGYGSTGTCLGNNLRLNGSTNIYTYWYSCDFNSSTVANFVGTWHHVAVTYDGTTHRFYYDGAFLNSGSGQTRATTGTQIVLGKTINDIAFNGVLDEVALYTKALSLAEVQSLRSGGLNYNAATTLTLSVAGNARVVAIRQSLTLTSVASVEGRVTFRSNGKAIGGCVGVPTVSLTATCAWKPSIKGASQLTARLVPTQVASNAIANSSNYWISVAPRTNKRGG</sequence>
<evidence type="ECO:0000256" key="2">
    <source>
        <dbReference type="ARBA" id="ARBA00023157"/>
    </source>
</evidence>
<evidence type="ECO:0000256" key="1">
    <source>
        <dbReference type="ARBA" id="ARBA00022729"/>
    </source>
</evidence>
<dbReference type="InterPro" id="IPR006558">
    <property type="entry name" value="LamG-like"/>
</dbReference>
<evidence type="ECO:0000259" key="3">
    <source>
        <dbReference type="SMART" id="SM00560"/>
    </source>
</evidence>
<name>A0A6J6CJS6_9ZZZZ</name>
<evidence type="ECO:0000313" key="4">
    <source>
        <dbReference type="EMBL" id="CAB4550098.1"/>
    </source>
</evidence>
<reference evidence="4" key="1">
    <citation type="submission" date="2020-05" db="EMBL/GenBank/DDBJ databases">
        <authorList>
            <person name="Chiriac C."/>
            <person name="Salcher M."/>
            <person name="Ghai R."/>
            <person name="Kavagutti S V."/>
        </authorList>
    </citation>
    <scope>NUCLEOTIDE SEQUENCE</scope>
</reference>
<keyword evidence="1" id="KW-0732">Signal</keyword>
<dbReference type="Pfam" id="PF13385">
    <property type="entry name" value="Laminin_G_3"/>
    <property type="match status" value="1"/>
</dbReference>
<feature type="domain" description="LamG-like jellyroll fold" evidence="3">
    <location>
        <begin position="98"/>
        <end position="223"/>
    </location>
</feature>
<dbReference type="AlphaFoldDB" id="A0A6J6CJS6"/>
<accession>A0A6J6CJS6</accession>
<keyword evidence="2" id="KW-1015">Disulfide bond</keyword>
<dbReference type="SUPFAM" id="SSF49899">
    <property type="entry name" value="Concanavalin A-like lectins/glucanases"/>
    <property type="match status" value="1"/>
</dbReference>
<dbReference type="SMART" id="SM00560">
    <property type="entry name" value="LamGL"/>
    <property type="match status" value="1"/>
</dbReference>
<dbReference type="Gene3D" id="2.60.120.200">
    <property type="match status" value="1"/>
</dbReference>
<dbReference type="EMBL" id="CAEZSP010000077">
    <property type="protein sequence ID" value="CAB4550098.1"/>
    <property type="molecule type" value="Genomic_DNA"/>
</dbReference>